<feature type="region of interest" description="Disordered" evidence="1">
    <location>
        <begin position="22"/>
        <end position="60"/>
    </location>
</feature>
<evidence type="ECO:0000313" key="4">
    <source>
        <dbReference type="Proteomes" id="UP000825100"/>
    </source>
</evidence>
<proteinExistence type="predicted"/>
<gene>
    <name evidence="2" type="ORF">LTWDN19_01040</name>
    <name evidence="3" type="ORF">LTWDN19_19000</name>
</gene>
<evidence type="ECO:0000256" key="1">
    <source>
        <dbReference type="SAM" id="MobiDB-lite"/>
    </source>
</evidence>
<accession>A0ABM7QS06</accession>
<sequence>MKKWYLYDKDSNTYKFSYILSDEQPDNSTDVDPGDKVNPKWNGSDWVDGPVSEPAPNTPTEVDKLKLMVGNLVAENAKKDQDIKQLQAMAGSLVAQVAELNKGGK</sequence>
<reference evidence="2 4" key="1">
    <citation type="submission" date="2021-05" db="EMBL/GenBank/DDBJ databases">
        <title>Complete Genome Sequence of Latilactobacillus sp. Strain WDN19, a High D-Aspartate-producing Lactic Acid Bacterium Isolated from a Japanese Pickle.</title>
        <authorList>
            <person name="Kajitani K."/>
            <person name="Takahashi S."/>
        </authorList>
    </citation>
    <scope>NUCLEOTIDE SEQUENCE [LARGE SCALE GENOMIC DNA]</scope>
    <source>
        <strain evidence="2 4">WDN19</strain>
    </source>
</reference>
<organism evidence="2 4">
    <name type="scientific">Latilactobacillus curvatus</name>
    <name type="common">Lactobacillus curvatus</name>
    <dbReference type="NCBI Taxonomy" id="28038"/>
    <lineage>
        <taxon>Bacteria</taxon>
        <taxon>Bacillati</taxon>
        <taxon>Bacillota</taxon>
        <taxon>Bacilli</taxon>
        <taxon>Lactobacillales</taxon>
        <taxon>Lactobacillaceae</taxon>
        <taxon>Latilactobacillus</taxon>
    </lineage>
</organism>
<dbReference type="RefSeq" id="WP_221276448.1">
    <property type="nucleotide sequence ID" value="NZ_AP024685.1"/>
</dbReference>
<dbReference type="EMBL" id="AP024685">
    <property type="protein sequence ID" value="BCX31333.1"/>
    <property type="molecule type" value="Genomic_DNA"/>
</dbReference>
<protein>
    <submittedName>
        <fullName evidence="2">Uncharacterized protein</fullName>
    </submittedName>
</protein>
<dbReference type="Proteomes" id="UP000825100">
    <property type="component" value="Chromosome"/>
</dbReference>
<dbReference type="EMBL" id="AP024685">
    <property type="protein sequence ID" value="BCX29537.1"/>
    <property type="molecule type" value="Genomic_DNA"/>
</dbReference>
<evidence type="ECO:0000313" key="2">
    <source>
        <dbReference type="EMBL" id="BCX29537.1"/>
    </source>
</evidence>
<name>A0ABM7QS06_LATCU</name>
<keyword evidence="4" id="KW-1185">Reference proteome</keyword>
<evidence type="ECO:0000313" key="3">
    <source>
        <dbReference type="EMBL" id="BCX31333.1"/>
    </source>
</evidence>